<dbReference type="InterPro" id="IPR007402">
    <property type="entry name" value="DUF455"/>
</dbReference>
<keyword evidence="2" id="KW-1185">Reference proteome</keyword>
<dbReference type="FunCoup" id="B9T6R9">
    <property type="interactions" value="123"/>
</dbReference>
<dbReference type="CDD" id="cd00657">
    <property type="entry name" value="Ferritin_like"/>
    <property type="match status" value="1"/>
</dbReference>
<evidence type="ECO:0000313" key="2">
    <source>
        <dbReference type="Proteomes" id="UP000008311"/>
    </source>
</evidence>
<dbReference type="eggNOG" id="ENOG502QTFW">
    <property type="taxonomic scope" value="Eukaryota"/>
</dbReference>
<dbReference type="STRING" id="3988.B9T6R9"/>
<dbReference type="Proteomes" id="UP000008311">
    <property type="component" value="Unassembled WGS sequence"/>
</dbReference>
<dbReference type="AlphaFoldDB" id="B9T6R9"/>
<dbReference type="Pfam" id="PF04305">
    <property type="entry name" value="DUF455"/>
    <property type="match status" value="1"/>
</dbReference>
<organism evidence="1 2">
    <name type="scientific">Ricinus communis</name>
    <name type="common">Castor bean</name>
    <dbReference type="NCBI Taxonomy" id="3988"/>
    <lineage>
        <taxon>Eukaryota</taxon>
        <taxon>Viridiplantae</taxon>
        <taxon>Streptophyta</taxon>
        <taxon>Embryophyta</taxon>
        <taxon>Tracheophyta</taxon>
        <taxon>Spermatophyta</taxon>
        <taxon>Magnoliopsida</taxon>
        <taxon>eudicotyledons</taxon>
        <taxon>Gunneridae</taxon>
        <taxon>Pentapetalae</taxon>
        <taxon>rosids</taxon>
        <taxon>fabids</taxon>
        <taxon>Malpighiales</taxon>
        <taxon>Euphorbiaceae</taxon>
        <taxon>Acalyphoideae</taxon>
        <taxon>Acalypheae</taxon>
        <taxon>Ricinus</taxon>
    </lineage>
</organism>
<proteinExistence type="predicted"/>
<dbReference type="PANTHER" id="PTHR42782">
    <property type="entry name" value="SI:CH73-314G15.3"/>
    <property type="match status" value="1"/>
</dbReference>
<dbReference type="PANTHER" id="PTHR42782:SF2">
    <property type="entry name" value="3-OXOACYL-[ACYL-CARRIER-PROTEIN] SYNTHASE-LIKE PROTEIN"/>
    <property type="match status" value="1"/>
</dbReference>
<dbReference type="InParanoid" id="B9T6R9"/>
<accession>B9T6R9</accession>
<evidence type="ECO:0000313" key="1">
    <source>
        <dbReference type="EMBL" id="EEF28445.1"/>
    </source>
</evidence>
<protein>
    <submittedName>
        <fullName evidence="1">Uncharacterized protein</fullName>
    </submittedName>
</protein>
<sequence length="181" mass="20466">MPREFFTDFLKVAQDEGRHFNLLAKKELGSSYGALPAHDGLLDSAITTLKDLLARSAIEHCVYEASGLNMLPTTISRFHNGGDNVTADLLERVVYPEEVTHCAAGVKWFKYLRLRSRHLEGESEITMEENEEIIQKFHVVVRTHFRGPLKPPFNEEARKAAGFGPRRYEPLAVKEINAGCR</sequence>
<name>B9T6R9_RICCO</name>
<reference evidence="2" key="1">
    <citation type="journal article" date="2010" name="Nat. Biotechnol.">
        <title>Draft genome sequence of the oilseed species Ricinus communis.</title>
        <authorList>
            <person name="Chan A.P."/>
            <person name="Crabtree J."/>
            <person name="Zhao Q."/>
            <person name="Lorenzi H."/>
            <person name="Orvis J."/>
            <person name="Puiu D."/>
            <person name="Melake-Berhan A."/>
            <person name="Jones K.M."/>
            <person name="Redman J."/>
            <person name="Chen G."/>
            <person name="Cahoon E.B."/>
            <person name="Gedil M."/>
            <person name="Stanke M."/>
            <person name="Haas B.J."/>
            <person name="Wortman J.R."/>
            <person name="Fraser-Liggett C.M."/>
            <person name="Ravel J."/>
            <person name="Rabinowicz P.D."/>
        </authorList>
    </citation>
    <scope>NUCLEOTIDE SEQUENCE [LARGE SCALE GENOMIC DNA]</scope>
    <source>
        <strain evidence="2">cv. Hale</strain>
    </source>
</reference>
<gene>
    <name evidence="1" type="ORF">RCOM_0008280</name>
</gene>
<dbReference type="EMBL" id="EQ974638">
    <property type="protein sequence ID" value="EEF28445.1"/>
    <property type="molecule type" value="Genomic_DNA"/>
</dbReference>